<dbReference type="AlphaFoldDB" id="A0A183PGG7"/>
<gene>
    <name evidence="1" type="ORF">SMTD_LOCUS13453</name>
</gene>
<evidence type="ECO:0000313" key="1">
    <source>
        <dbReference type="EMBL" id="VDP63558.1"/>
    </source>
</evidence>
<evidence type="ECO:0000313" key="2">
    <source>
        <dbReference type="Proteomes" id="UP000269396"/>
    </source>
</evidence>
<organism evidence="1 2">
    <name type="scientific">Schistosoma mattheei</name>
    <dbReference type="NCBI Taxonomy" id="31246"/>
    <lineage>
        <taxon>Eukaryota</taxon>
        <taxon>Metazoa</taxon>
        <taxon>Spiralia</taxon>
        <taxon>Lophotrochozoa</taxon>
        <taxon>Platyhelminthes</taxon>
        <taxon>Trematoda</taxon>
        <taxon>Digenea</taxon>
        <taxon>Strigeidida</taxon>
        <taxon>Schistosomatoidea</taxon>
        <taxon>Schistosomatidae</taxon>
        <taxon>Schistosoma</taxon>
    </lineage>
</organism>
<accession>A0A183PGG7</accession>
<reference evidence="1 2" key="1">
    <citation type="submission" date="2018-11" db="EMBL/GenBank/DDBJ databases">
        <authorList>
            <consortium name="Pathogen Informatics"/>
        </authorList>
    </citation>
    <scope>NUCLEOTIDE SEQUENCE [LARGE SCALE GENOMIC DNA]</scope>
    <source>
        <strain>Denwood</strain>
        <strain evidence="2">Zambia</strain>
    </source>
</reference>
<keyword evidence="2" id="KW-1185">Reference proteome</keyword>
<sequence length="262" mass="29703">MRCSHDSRISSEIIYKYVVEMLSAPNPDQNSDVILSDVVCHDDSSISSEILIRYGEQVLSSLKSYFSFYGFASDVTCLPNEFIPGDIPNERDIYASNEYKSSHTSDVIVSDVEKSHNQCASRRIDSMTFLNDSHISNEITCNMEESMLNEPNHDQKPDVVWIDGDFSNDPTLCNDSPNEFHEDISEESNPDVISYITSPHNAFDPCEEPAQCEARVLSDLDFDYISDDFISTAVYPYHKNSSNVYSKQCEKYVLNEATLFIT</sequence>
<protein>
    <submittedName>
        <fullName evidence="1">Uncharacterized protein</fullName>
    </submittedName>
</protein>
<dbReference type="Proteomes" id="UP000269396">
    <property type="component" value="Unassembled WGS sequence"/>
</dbReference>
<proteinExistence type="predicted"/>
<name>A0A183PGG7_9TREM</name>
<dbReference type="EMBL" id="UZAL01033528">
    <property type="protein sequence ID" value="VDP63558.1"/>
    <property type="molecule type" value="Genomic_DNA"/>
</dbReference>